<evidence type="ECO:0000256" key="2">
    <source>
        <dbReference type="ARBA" id="ARBA00022664"/>
    </source>
</evidence>
<keyword evidence="7" id="KW-0804">Transcription</keyword>
<dbReference type="GO" id="GO:0016740">
    <property type="term" value="F:transferase activity"/>
    <property type="evidence" value="ECO:0007669"/>
    <property type="project" value="UniProtKB-KW"/>
</dbReference>
<protein>
    <recommendedName>
        <fullName evidence="8">Poly(A) polymerase catalytic subunit domain-containing protein</fullName>
    </recommendedName>
</protein>
<evidence type="ECO:0000259" key="8">
    <source>
        <dbReference type="Pfam" id="PF19244"/>
    </source>
</evidence>
<feature type="domain" description="Poly(A) polymerase catalytic subunit" evidence="8">
    <location>
        <begin position="29"/>
        <end position="136"/>
    </location>
</feature>
<dbReference type="GO" id="GO:0006397">
    <property type="term" value="P:mRNA processing"/>
    <property type="evidence" value="ECO:0007669"/>
    <property type="project" value="UniProtKB-KW"/>
</dbReference>
<evidence type="ECO:0000256" key="4">
    <source>
        <dbReference type="ARBA" id="ARBA00022741"/>
    </source>
</evidence>
<dbReference type="GO" id="GO:0044423">
    <property type="term" value="C:virion component"/>
    <property type="evidence" value="ECO:0007669"/>
    <property type="project" value="UniProtKB-KW"/>
</dbReference>
<comment type="subcellular location">
    <subcellularLocation>
        <location evidence="1">Virion</location>
    </subcellularLocation>
</comment>
<keyword evidence="3" id="KW-0808">Transferase</keyword>
<dbReference type="InterPro" id="IPR045355">
    <property type="entry name" value="PolyA_pol_cat_su"/>
</dbReference>
<evidence type="ECO:0000256" key="1">
    <source>
        <dbReference type="ARBA" id="ARBA00004328"/>
    </source>
</evidence>
<keyword evidence="6" id="KW-0946">Virion</keyword>
<dbReference type="EMBL" id="MN740684">
    <property type="protein sequence ID" value="QHU07172.1"/>
    <property type="molecule type" value="Genomic_DNA"/>
</dbReference>
<dbReference type="GO" id="GO:0005524">
    <property type="term" value="F:ATP binding"/>
    <property type="evidence" value="ECO:0007669"/>
    <property type="project" value="UniProtKB-KW"/>
</dbReference>
<accession>A0A6C0JN76</accession>
<dbReference type="AlphaFoldDB" id="A0A6C0JN76"/>
<keyword evidence="5" id="KW-0067">ATP-binding</keyword>
<keyword evidence="2" id="KW-0507">mRNA processing</keyword>
<sequence>MKNLEKIIEGIEINNLKKNFYKNEKLFKVVEKFIKKNKLILYGGYALNLILPKNKKFYKKYTESDFDCYSYNALNMAYKLGNILKKNNYKYIKIKKAKHEKTYKVYVGTVNVVDFSQIEKKIYNIFLSLHKIEKKKLIYNDNFILIPMALLKRNLHYEISRPEGSYYRWEKIDKRLKLFEESYFSDKKVKKKNFTKNPENLLKCKNMLLDYIKINKNPIIDTYAIKLLKNIKNINCCRFNKYSYLLQILSTTYKKTVKNIIDIVNKSVNKNKYKIIVICKTNTSSYIDILKVRTRIQLLDLENNNFINLISIIKVKNNCFSIQNKNGFVLGSYDTILCFLYSYYISYLIASNINKNRITSTLKDTQYNINFYEKLIKNIGTKKRYLKKCYGKELSKEDIYKKNWFKRLSLLKI</sequence>
<name>A0A6C0JN76_9ZZZZ</name>
<organism evidence="9">
    <name type="scientific">viral metagenome</name>
    <dbReference type="NCBI Taxonomy" id="1070528"/>
    <lineage>
        <taxon>unclassified sequences</taxon>
        <taxon>metagenomes</taxon>
        <taxon>organismal metagenomes</taxon>
    </lineage>
</organism>
<evidence type="ECO:0000256" key="5">
    <source>
        <dbReference type="ARBA" id="ARBA00022840"/>
    </source>
</evidence>
<evidence type="ECO:0000256" key="7">
    <source>
        <dbReference type="ARBA" id="ARBA00023163"/>
    </source>
</evidence>
<proteinExistence type="predicted"/>
<dbReference type="Pfam" id="PF19244">
    <property type="entry name" value="Poly_A_pol_cat"/>
    <property type="match status" value="1"/>
</dbReference>
<reference evidence="9" key="1">
    <citation type="journal article" date="2020" name="Nature">
        <title>Giant virus diversity and host interactions through global metagenomics.</title>
        <authorList>
            <person name="Schulz F."/>
            <person name="Roux S."/>
            <person name="Paez-Espino D."/>
            <person name="Jungbluth S."/>
            <person name="Walsh D.A."/>
            <person name="Denef V.J."/>
            <person name="McMahon K.D."/>
            <person name="Konstantinidis K.T."/>
            <person name="Eloe-Fadrosh E.A."/>
            <person name="Kyrpides N.C."/>
            <person name="Woyke T."/>
        </authorList>
    </citation>
    <scope>NUCLEOTIDE SEQUENCE</scope>
    <source>
        <strain evidence="9">GVMAG-S-1040241-154</strain>
    </source>
</reference>
<evidence type="ECO:0000256" key="6">
    <source>
        <dbReference type="ARBA" id="ARBA00022844"/>
    </source>
</evidence>
<evidence type="ECO:0000313" key="9">
    <source>
        <dbReference type="EMBL" id="QHU07172.1"/>
    </source>
</evidence>
<keyword evidence="4" id="KW-0547">Nucleotide-binding</keyword>
<evidence type="ECO:0000256" key="3">
    <source>
        <dbReference type="ARBA" id="ARBA00022679"/>
    </source>
</evidence>